<dbReference type="EMBL" id="KI968698">
    <property type="protein sequence ID" value="EUN31489.1"/>
    <property type="molecule type" value="Genomic_DNA"/>
</dbReference>
<name>W7EWY2_BIPV3</name>
<dbReference type="AlphaFoldDB" id="W7EWY2"/>
<dbReference type="RefSeq" id="XP_014561076.1">
    <property type="nucleotide sequence ID" value="XM_014705590.1"/>
</dbReference>
<dbReference type="Proteomes" id="UP000054337">
    <property type="component" value="Unassembled WGS sequence"/>
</dbReference>
<proteinExistence type="predicted"/>
<accession>W7EWY2</accession>
<keyword evidence="1" id="KW-0472">Membrane</keyword>
<organism evidence="2 3">
    <name type="scientific">Bipolaris victoriae (strain FI3)</name>
    <name type="common">Victoria blight of oats agent</name>
    <name type="synonym">Cochliobolus victoriae</name>
    <dbReference type="NCBI Taxonomy" id="930091"/>
    <lineage>
        <taxon>Eukaryota</taxon>
        <taxon>Fungi</taxon>
        <taxon>Dikarya</taxon>
        <taxon>Ascomycota</taxon>
        <taxon>Pezizomycotina</taxon>
        <taxon>Dothideomycetes</taxon>
        <taxon>Pleosporomycetidae</taxon>
        <taxon>Pleosporales</taxon>
        <taxon>Pleosporineae</taxon>
        <taxon>Pleosporaceae</taxon>
        <taxon>Bipolaris</taxon>
    </lineage>
</organism>
<evidence type="ECO:0000313" key="2">
    <source>
        <dbReference type="EMBL" id="EUN31489.1"/>
    </source>
</evidence>
<protein>
    <submittedName>
        <fullName evidence="2">Uncharacterized protein</fullName>
    </submittedName>
</protein>
<dbReference type="HOGENOM" id="CLU_012207_2_0_1"/>
<dbReference type="OrthoDB" id="3692311at2759"/>
<gene>
    <name evidence="2" type="ORF">COCVIDRAFT_22742</name>
</gene>
<keyword evidence="3" id="KW-1185">Reference proteome</keyword>
<evidence type="ECO:0000313" key="3">
    <source>
        <dbReference type="Proteomes" id="UP000054337"/>
    </source>
</evidence>
<evidence type="ECO:0000256" key="1">
    <source>
        <dbReference type="SAM" id="Phobius"/>
    </source>
</evidence>
<reference evidence="2 3" key="1">
    <citation type="journal article" date="2013" name="PLoS Genet.">
        <title>Comparative genome structure, secondary metabolite, and effector coding capacity across Cochliobolus pathogens.</title>
        <authorList>
            <person name="Condon B.J."/>
            <person name="Leng Y."/>
            <person name="Wu D."/>
            <person name="Bushley K.E."/>
            <person name="Ohm R.A."/>
            <person name="Otillar R."/>
            <person name="Martin J."/>
            <person name="Schackwitz W."/>
            <person name="Grimwood J."/>
            <person name="MohdZainudin N."/>
            <person name="Xue C."/>
            <person name="Wang R."/>
            <person name="Manning V.A."/>
            <person name="Dhillon B."/>
            <person name="Tu Z.J."/>
            <person name="Steffenson B.J."/>
            <person name="Salamov A."/>
            <person name="Sun H."/>
            <person name="Lowry S."/>
            <person name="LaButti K."/>
            <person name="Han J."/>
            <person name="Copeland A."/>
            <person name="Lindquist E."/>
            <person name="Barry K."/>
            <person name="Schmutz J."/>
            <person name="Baker S.E."/>
            <person name="Ciuffetti L.M."/>
            <person name="Grigoriev I.V."/>
            <person name="Zhong S."/>
            <person name="Turgeon B.G."/>
        </authorList>
    </citation>
    <scope>NUCLEOTIDE SEQUENCE [LARGE SCALE GENOMIC DNA]</scope>
    <source>
        <strain evidence="2 3">FI3</strain>
    </source>
</reference>
<keyword evidence="1" id="KW-1133">Transmembrane helix</keyword>
<sequence>MSTTTNSRWNPFRRHVLGSKAEETPLAQPPMSAPQSKTWETTVERVNSWPEEARPLKKHTWLTFMYGIGDFIMVLLPVYFILLGAAVITLNGKPTKGSDFGKKVEFAMGLGPTMFPIVFAAISGRSMKMIARFLAEKGSKISTLELLMASQSVWGTVESQINMQRLTLVGVNLLFLWALSPLGGQASLRLMTRQDRDTFANSKLRYLTTGPGGSMWGLSSTYVGSGRFADAGALYSAALLAPLETKIGPRDPWNNVKIPNIDYINDTHADTEGWITVPAIQQPETYSALVGLPIVGLPQTRRSNFTIESSYLTVECGRFNQTPYPGLNNSTNMSKTNFAKLDELVPGQVWKNKSLNNPFEPAEGRSSSFFIDTNLGSPWDTEDPMYETLIGRLDAFFGNYNKTRLSNKQAQEAREISFTSVYATSVDSNVFGLNMARCNLAQNHVEAMVECTGKECVTKKVRKSLSDSRPSTYTAFEHGVIMAGFAQQFPLAVAYSAGSSPTERYLANSSAFPFVQQAGHVTQDIMYTNLSLVDPELFSRRLSSAINTYYQLTIQPTGYFGSLSSNLSLYGPDTLPFNDVDKYLPSDSPATNSSFFDWWSKFDVVAQNSQSPFIGATTTATVTTTEEIFVGEVLWLSLLMVSSAVILVIGIAALVLKQRTLGPELFGFVSSMTYENPWVKIPSGGTMLDAMERARLLGDVQVHVADVRGNDDVGHIAFAAGVPLRKLEKGRLYY</sequence>
<feature type="transmembrane region" description="Helical" evidence="1">
    <location>
        <begin position="106"/>
        <end position="124"/>
    </location>
</feature>
<feature type="transmembrane region" description="Helical" evidence="1">
    <location>
        <begin position="633"/>
        <end position="656"/>
    </location>
</feature>
<feature type="transmembrane region" description="Helical" evidence="1">
    <location>
        <begin position="64"/>
        <end position="86"/>
    </location>
</feature>
<keyword evidence="1" id="KW-0812">Transmembrane</keyword>
<dbReference type="GeneID" id="26252957"/>
<feature type="transmembrane region" description="Helical" evidence="1">
    <location>
        <begin position="166"/>
        <end position="184"/>
    </location>
</feature>